<reference evidence="2" key="1">
    <citation type="journal article" date="2020" name="Nature">
        <title>Giant virus diversity and host interactions through global metagenomics.</title>
        <authorList>
            <person name="Schulz F."/>
            <person name="Roux S."/>
            <person name="Paez-Espino D."/>
            <person name="Jungbluth S."/>
            <person name="Walsh D.A."/>
            <person name="Denef V.J."/>
            <person name="McMahon K.D."/>
            <person name="Konstantinidis K.T."/>
            <person name="Eloe-Fadrosh E.A."/>
            <person name="Kyrpides N.C."/>
            <person name="Woyke T."/>
        </authorList>
    </citation>
    <scope>NUCLEOTIDE SEQUENCE</scope>
    <source>
        <strain evidence="2">GVMAG-S-3300013286-35</strain>
    </source>
</reference>
<dbReference type="AlphaFoldDB" id="A0A6C0KYI3"/>
<accession>A0A6C0KYI3</accession>
<feature type="compositionally biased region" description="Polar residues" evidence="1">
    <location>
        <begin position="300"/>
        <end position="309"/>
    </location>
</feature>
<proteinExistence type="predicted"/>
<sequence>MPPKWPSFDNILVYYGHGQIKVTGRKTQIVDVPPGICVVSIVETGDESWYEQQDAFHALCKLANEATTRGREASTWLRNPIVYKTQIEHKIDSIAEKARGSTILRIACGDFEDEAVNRTPVFIGTSYTDDTGPPAKINNVDTYDIKICKSGLYFLDQAGEGDYVTIDKPGSDGMLYLDDILSVYEGSVFPKEENIKSITDEALDWPNWTYPFAADLDPENPHALHTTWKHVLRQESEIDINPDIVFSLLNDGHRGVFYNLACRVVMKSDIGDHMTRAILAGPKLAEAAALKIVGAFSKGATETSAVSKKQSGKTTTAKSGRKGGRRTRKERRLYK</sequence>
<dbReference type="EMBL" id="MN740992">
    <property type="protein sequence ID" value="QHU21727.1"/>
    <property type="molecule type" value="Genomic_DNA"/>
</dbReference>
<feature type="compositionally biased region" description="Basic residues" evidence="1">
    <location>
        <begin position="319"/>
        <end position="335"/>
    </location>
</feature>
<protein>
    <submittedName>
        <fullName evidence="2">Uncharacterized protein</fullName>
    </submittedName>
</protein>
<organism evidence="2">
    <name type="scientific">viral metagenome</name>
    <dbReference type="NCBI Taxonomy" id="1070528"/>
    <lineage>
        <taxon>unclassified sequences</taxon>
        <taxon>metagenomes</taxon>
        <taxon>organismal metagenomes</taxon>
    </lineage>
</organism>
<evidence type="ECO:0000256" key="1">
    <source>
        <dbReference type="SAM" id="MobiDB-lite"/>
    </source>
</evidence>
<feature type="region of interest" description="Disordered" evidence="1">
    <location>
        <begin position="299"/>
        <end position="335"/>
    </location>
</feature>
<evidence type="ECO:0000313" key="2">
    <source>
        <dbReference type="EMBL" id="QHU21727.1"/>
    </source>
</evidence>
<name>A0A6C0KYI3_9ZZZZ</name>